<dbReference type="PANTHER" id="PTHR47160:SF10">
    <property type="entry name" value="MULE TRANSPOSASE DOMAIN-CONTAINING PROTEIN"/>
    <property type="match status" value="1"/>
</dbReference>
<name>A0AAE1LF07_9NEOP</name>
<dbReference type="EMBL" id="JAHWGI010000669">
    <property type="protein sequence ID" value="KAK3917045.1"/>
    <property type="molecule type" value="Genomic_DNA"/>
</dbReference>
<dbReference type="PANTHER" id="PTHR47160">
    <property type="entry name" value="PUTATIVE-RELATED"/>
    <property type="match status" value="1"/>
</dbReference>
<reference evidence="1" key="1">
    <citation type="submission" date="2021-07" db="EMBL/GenBank/DDBJ databases">
        <authorList>
            <person name="Catto M.A."/>
            <person name="Jacobson A."/>
            <person name="Kennedy G."/>
            <person name="Labadie P."/>
            <person name="Hunt B.G."/>
            <person name="Srinivasan R."/>
        </authorList>
    </citation>
    <scope>NUCLEOTIDE SEQUENCE</scope>
    <source>
        <strain evidence="1">PL_HMW_Pooled</strain>
        <tissue evidence="1">Head</tissue>
    </source>
</reference>
<sequence>MTQHALYAESGKAVGSHFYHVGDGYYYHIHKENIATLNFRCKNSNCPGRAVFTTHFEYTITQLHNHAPDVLYSEVHSARASIINEARSMTYSSFSDIIRTAKRSIPNLMVRSQLTLRNLRSAMQRTRSDVFPQIPGTLLGLTRILEDPMWETLTRTVDFEDRIYLGTAIGADMSVNIIFMSSRGLQLLREAERVFADGTFFISPSVEGCYQVFTLLIIYGHTVIPLCWCLMQNKSQAAYEAVLLLIRNHLGIWNFSTVICDFEDAMIVAFKNIFDVEVQGCLFHASDAIARYGKEIFGLHVIHSYPESGLNAIGFACVGLGDFLYGIVRPFLAYIQISWLEHPNRGSSMSVCGSEHRTNNASESNNRQMRRKFNGVHHPNVFHFIRNVANFEHEARDDIMSLQRGLIPTRHRKVVSVANDALIIRFTNALLTDPNPSDQTLIDFLMLASTAIQGHIQDVLQ</sequence>
<dbReference type="AlphaFoldDB" id="A0AAE1LF07"/>
<evidence type="ECO:0000313" key="1">
    <source>
        <dbReference type="EMBL" id="KAK3917045.1"/>
    </source>
</evidence>
<protein>
    <submittedName>
        <fullName evidence="1">Cis-2,3-dihydrobiphenyl-2,3-diol dehydrogenase</fullName>
    </submittedName>
</protein>
<reference evidence="1" key="2">
    <citation type="journal article" date="2023" name="BMC Genomics">
        <title>Pest status, molecular evolution, and epigenetic factors derived from the genome assembly of Frankliniella fusca, a thysanopteran phytovirus vector.</title>
        <authorList>
            <person name="Catto M.A."/>
            <person name="Labadie P.E."/>
            <person name="Jacobson A.L."/>
            <person name="Kennedy G.G."/>
            <person name="Srinivasan R."/>
            <person name="Hunt B.G."/>
        </authorList>
    </citation>
    <scope>NUCLEOTIDE SEQUENCE</scope>
    <source>
        <strain evidence="1">PL_HMW_Pooled</strain>
    </source>
</reference>
<comment type="caution">
    <text evidence="1">The sequence shown here is derived from an EMBL/GenBank/DDBJ whole genome shotgun (WGS) entry which is preliminary data.</text>
</comment>
<keyword evidence="2" id="KW-1185">Reference proteome</keyword>
<organism evidence="1 2">
    <name type="scientific">Frankliniella fusca</name>
    <dbReference type="NCBI Taxonomy" id="407009"/>
    <lineage>
        <taxon>Eukaryota</taxon>
        <taxon>Metazoa</taxon>
        <taxon>Ecdysozoa</taxon>
        <taxon>Arthropoda</taxon>
        <taxon>Hexapoda</taxon>
        <taxon>Insecta</taxon>
        <taxon>Pterygota</taxon>
        <taxon>Neoptera</taxon>
        <taxon>Paraneoptera</taxon>
        <taxon>Thysanoptera</taxon>
        <taxon>Terebrantia</taxon>
        <taxon>Thripoidea</taxon>
        <taxon>Thripidae</taxon>
        <taxon>Frankliniella</taxon>
    </lineage>
</organism>
<accession>A0AAE1LF07</accession>
<evidence type="ECO:0000313" key="2">
    <source>
        <dbReference type="Proteomes" id="UP001219518"/>
    </source>
</evidence>
<gene>
    <name evidence="1" type="ORF">KUF71_026057</name>
</gene>
<dbReference type="Proteomes" id="UP001219518">
    <property type="component" value="Unassembled WGS sequence"/>
</dbReference>
<proteinExistence type="predicted"/>
<dbReference type="Gene3D" id="2.20.25.240">
    <property type="match status" value="1"/>
</dbReference>